<gene>
    <name evidence="3" type="ORF">C5Y96_08000</name>
</gene>
<dbReference type="Proteomes" id="UP000240009">
    <property type="component" value="Unassembled WGS sequence"/>
</dbReference>
<dbReference type="OrthoDB" id="223771at2"/>
<accession>A0A2S8FYB3</accession>
<reference evidence="3 4" key="1">
    <citation type="submission" date="2018-02" db="EMBL/GenBank/DDBJ databases">
        <title>Comparative genomes isolates from brazilian mangrove.</title>
        <authorList>
            <person name="Araujo J.E."/>
            <person name="Taketani R.G."/>
            <person name="Silva M.C.P."/>
            <person name="Loureco M.V."/>
            <person name="Andreote F.D."/>
        </authorList>
    </citation>
    <scope>NUCLEOTIDE SEQUENCE [LARGE SCALE GENOMIC DNA]</scope>
    <source>
        <strain evidence="3 4">HEX-2 MGV</strain>
    </source>
</reference>
<evidence type="ECO:0000256" key="1">
    <source>
        <dbReference type="SAM" id="MobiDB-lite"/>
    </source>
</evidence>
<feature type="region of interest" description="Disordered" evidence="1">
    <location>
        <begin position="537"/>
        <end position="558"/>
    </location>
</feature>
<organism evidence="3 4">
    <name type="scientific">Blastopirellula marina</name>
    <dbReference type="NCBI Taxonomy" id="124"/>
    <lineage>
        <taxon>Bacteria</taxon>
        <taxon>Pseudomonadati</taxon>
        <taxon>Planctomycetota</taxon>
        <taxon>Planctomycetia</taxon>
        <taxon>Pirellulales</taxon>
        <taxon>Pirellulaceae</taxon>
        <taxon>Blastopirellula</taxon>
    </lineage>
</organism>
<evidence type="ECO:0000256" key="2">
    <source>
        <dbReference type="SAM" id="Phobius"/>
    </source>
</evidence>
<feature type="region of interest" description="Disordered" evidence="1">
    <location>
        <begin position="213"/>
        <end position="237"/>
    </location>
</feature>
<feature type="transmembrane region" description="Helical" evidence="2">
    <location>
        <begin position="505"/>
        <end position="525"/>
    </location>
</feature>
<name>A0A2S8FYB3_9BACT</name>
<dbReference type="RefSeq" id="WP_105351737.1">
    <property type="nucleotide sequence ID" value="NZ_PUIA01000017.1"/>
</dbReference>
<keyword evidence="2" id="KW-0472">Membrane</keyword>
<sequence>MPQGSSPHSADPNQSQRIDEFVREAEAFLASRGGGHDPTVLPALAYQFGLSREEYQQAMHILYTAPAPHAQAPPPVPPKAEPAKKEPDPPASPSPVTYPAEVLGDEAEEANEDEPLIQSEVVAEDDLNYPGVRPQDLYAFTRQARLILADARGWSEQALARINFLADQFLIPHDIRGNLYRRLDDTNFNPQPTSSDSPAIDPMQVFEAQLAPDAADGPTQEEIEAAEREKAEKKKRQSPTKLYKIYLRKAMEAMPAKRVNERREQKLILEGTSKLGLGEALARDLLLEVAKEKGYVIASEEEKPEERDEKQAKAEQITTFQQRAATIIAGQGGVNSLTRIMIAQVATDLGLSDKDRDAALASIQKQSEKNQTDTRQQQRADSFRQFARERLDNMSHGIVIATLAQQLVQIGVDMHGIHEDLAWSTLREVLQEEDLRLVTVQQAESHINSLVDELMREQGFLSIQNRQRLIAEGEQWGLEHAHCQQLIEDRVVDYTRKQNRGQRQVALIFGAFFALLIFGGGYIIYLGSIPPKGSPTAHNSLGKTATDLTDPDLTSPEEIDEPEELVWQRQPWWGESLSLSLLKIYQNEISLQPRLTAICTDDDKRRSSAYRALLPQLVATSVADAGESRNAIREAVAGLVHDEPSTAAVETIAQTLTEGVSLKDAPISAATPLSQMLEKAYLSVKAAQQPGLPEERRDLFLNELEQQLGITYSGSADPVELTMSEMIREQYRKIRDLSANDPNAASRLHADLSKMAQSYLPADQVIAKDSLLIADIAGRMTENWATYQPVVQRVISSEKADRLLPILDAFEQGLKSDAVQQEIARMLSRRIGRGLDADDPIQSAAIVRTELGLDAVVVRDGEMYRMFTRRSSAFDWQPPADIAADELARQVTELSFLSVLGHAASQADMGQRIFEEVLKKGPPVYDGGAASSTTSNTASTKSLAALSKIESLVERLHRASNPLGRIDTYRELCAVAGDVEDVDYATASQLAEYLLAPKPRAEQSQIQSGIRAFSHWTNIKLAVADQVHTARRAADDMAEIVSGLLGETVVVNNVRTARDELQQRLLRSGLEGLGSQSSQSGELSPQMANDMATFLADHYRQHARLSGISPDQLGSSELPDAIVSQLIDIERASLEQMPLTDAEAAKLQDITRREIALNYLSNSPIASMVARQRVWLRLLTMRLGKERPQFQGQLAQIVDKLEQQDATSTSVILQLRSGELALVKVWELTGGSA</sequence>
<proteinExistence type="predicted"/>
<comment type="caution">
    <text evidence="3">The sequence shown here is derived from an EMBL/GenBank/DDBJ whole genome shotgun (WGS) entry which is preliminary data.</text>
</comment>
<keyword evidence="2" id="KW-0812">Transmembrane</keyword>
<feature type="compositionally biased region" description="Polar residues" evidence="1">
    <location>
        <begin position="537"/>
        <end position="547"/>
    </location>
</feature>
<evidence type="ECO:0000313" key="4">
    <source>
        <dbReference type="Proteomes" id="UP000240009"/>
    </source>
</evidence>
<feature type="compositionally biased region" description="Pro residues" evidence="1">
    <location>
        <begin position="71"/>
        <end position="80"/>
    </location>
</feature>
<keyword evidence="2" id="KW-1133">Transmembrane helix</keyword>
<feature type="region of interest" description="Disordered" evidence="1">
    <location>
        <begin position="67"/>
        <end position="99"/>
    </location>
</feature>
<dbReference type="EMBL" id="PUIA01000017">
    <property type="protein sequence ID" value="PQO37091.1"/>
    <property type="molecule type" value="Genomic_DNA"/>
</dbReference>
<protein>
    <submittedName>
        <fullName evidence="3">Uncharacterized protein</fullName>
    </submittedName>
</protein>
<evidence type="ECO:0000313" key="3">
    <source>
        <dbReference type="EMBL" id="PQO37091.1"/>
    </source>
</evidence>
<dbReference type="AlphaFoldDB" id="A0A2S8FYB3"/>